<gene>
    <name evidence="1" type="ORF">CHU93_05565</name>
</gene>
<name>A0A255YPF1_9SPHN</name>
<dbReference type="InterPro" id="IPR051321">
    <property type="entry name" value="PHA/PHB_synthase"/>
</dbReference>
<dbReference type="SUPFAM" id="SSF53474">
    <property type="entry name" value="alpha/beta-Hydrolases"/>
    <property type="match status" value="1"/>
</dbReference>
<protein>
    <recommendedName>
        <fullName evidence="3">Alpha/beta hydrolase</fullName>
    </recommendedName>
</protein>
<keyword evidence="2" id="KW-1185">Reference proteome</keyword>
<dbReference type="EMBL" id="NOXT01000095">
    <property type="protein sequence ID" value="OYQ31079.1"/>
    <property type="molecule type" value="Genomic_DNA"/>
</dbReference>
<dbReference type="PANTHER" id="PTHR36837">
    <property type="entry name" value="POLY(3-HYDROXYALKANOATE) POLYMERASE SUBUNIT PHAC"/>
    <property type="match status" value="1"/>
</dbReference>
<comment type="caution">
    <text evidence="1">The sequence shown here is derived from an EMBL/GenBank/DDBJ whole genome shotgun (WGS) entry which is preliminary data.</text>
</comment>
<dbReference type="AlphaFoldDB" id="A0A255YPF1"/>
<dbReference type="Proteomes" id="UP000216991">
    <property type="component" value="Unassembled WGS sequence"/>
</dbReference>
<dbReference type="OrthoDB" id="9767934at2"/>
<accession>A0A255YPF1</accession>
<organism evidence="1 2">
    <name type="scientific">Sandarakinorhabdus cyanobacteriorum</name>
    <dbReference type="NCBI Taxonomy" id="1981098"/>
    <lineage>
        <taxon>Bacteria</taxon>
        <taxon>Pseudomonadati</taxon>
        <taxon>Pseudomonadota</taxon>
        <taxon>Alphaproteobacteria</taxon>
        <taxon>Sphingomonadales</taxon>
        <taxon>Sphingosinicellaceae</taxon>
        <taxon>Sandarakinorhabdus</taxon>
    </lineage>
</organism>
<proteinExistence type="predicted"/>
<evidence type="ECO:0008006" key="3">
    <source>
        <dbReference type="Google" id="ProtNLM"/>
    </source>
</evidence>
<dbReference type="Gene3D" id="3.40.50.1820">
    <property type="entry name" value="alpha/beta hydrolase"/>
    <property type="match status" value="1"/>
</dbReference>
<evidence type="ECO:0000313" key="1">
    <source>
        <dbReference type="EMBL" id="OYQ31079.1"/>
    </source>
</evidence>
<reference evidence="1 2" key="1">
    <citation type="submission" date="2017-07" db="EMBL/GenBank/DDBJ databases">
        <title>Sandarakinorhabdus cyanobacteriorum sp. nov., a novel bacterium isolated from cyanobacterial aggregates in a eutrophic lake.</title>
        <authorList>
            <person name="Cai H."/>
        </authorList>
    </citation>
    <scope>NUCLEOTIDE SEQUENCE [LARGE SCALE GENOMIC DNA]</scope>
    <source>
        <strain evidence="1 2">TH057</strain>
    </source>
</reference>
<evidence type="ECO:0000313" key="2">
    <source>
        <dbReference type="Proteomes" id="UP000216991"/>
    </source>
</evidence>
<sequence>MQAVCGDDRARLARVLAALARYQQAPPPPPRAAWPELARVGGVALRAGAERGQPLVLVPSLINAPDVLDLGPGQSLAAHLAAAGFRPLLVDWGLQPEPLGLAALVDERLVPLIAGLGEAVPMLGYCLGGTLALAAARAGVASRLALLAAPWRFGGYGDAGRAALGQWWQQARPLAEPLGAVPMDLLQPAFWSLDPASLVAKYERLAAADDAAVAGFARLEDWANGGAPISLAAAADLAGLFEAGAHGLGGDALPAIPLLDVVAMADRIVPAAAALTDPGDARRLEIMGGHVGMVVGGRAPERLWAPLTRWLQA</sequence>
<dbReference type="InterPro" id="IPR029058">
    <property type="entry name" value="AB_hydrolase_fold"/>
</dbReference>
<dbReference type="PANTHER" id="PTHR36837:SF4">
    <property type="entry name" value="BLR0908 PROTEIN"/>
    <property type="match status" value="1"/>
</dbReference>